<dbReference type="Proteomes" id="UP000183275">
    <property type="component" value="Unassembled WGS sequence"/>
</dbReference>
<reference evidence="2" key="1">
    <citation type="submission" date="2016-10" db="EMBL/GenBank/DDBJ databases">
        <authorList>
            <person name="Varghese N."/>
        </authorList>
    </citation>
    <scope>NUCLEOTIDE SEQUENCE [LARGE SCALE GENOMIC DNA]</scope>
    <source>
        <strain evidence="2">CGMCC 1.12284</strain>
    </source>
</reference>
<dbReference type="EMBL" id="FOIS01000004">
    <property type="protein sequence ID" value="SEW26288.1"/>
    <property type="molecule type" value="Genomic_DNA"/>
</dbReference>
<dbReference type="OrthoDB" id="384463at2157"/>
<evidence type="ECO:0000313" key="2">
    <source>
        <dbReference type="Proteomes" id="UP000183275"/>
    </source>
</evidence>
<evidence type="ECO:0000313" key="1">
    <source>
        <dbReference type="EMBL" id="SEW26288.1"/>
    </source>
</evidence>
<dbReference type="AlphaFoldDB" id="A0A1I0QH34"/>
<proteinExistence type="predicted"/>
<dbReference type="RefSeq" id="WP_160290089.1">
    <property type="nucleotide sequence ID" value="NZ_FOIS01000004.1"/>
</dbReference>
<gene>
    <name evidence="1" type="ORF">SAMN05216285_3562</name>
</gene>
<keyword evidence="2" id="KW-1185">Reference proteome</keyword>
<sequence>MKRRTTLGAIAGAVVGTAGIGAARGVAATSTSSGTDREIPRPVTLSSEAIQRIQTHAQVQPATNIDHDELTNPDAVKQANRQQALLEKSIAASDDWDALVAARQSTVSGYTVEGYQKAASGTITENSIKNEVADVRSAIGRAKRALKRQPKSDKSLVVLGEVQHSLNAGTDHLDQVPTLFESGKRSTETSLAQAYSSVKAASMSVTDAELINSSNAEVFGESTSTGSTGPSVEYDAVIPTERSEIAKSYDSDRYASIAAESADGYRNRAKTLAERGYDEAAVISSLKGDAMMVAADELTSVPNPWTTDQGVTISATTESAERARASVEEATEERTDDPLSLVLQNTAYDQQLYADSMLERSEAQLDPEETESLVVSLASYQTAEAISNSLDEILA</sequence>
<organism evidence="1 2">
    <name type="scientific">Natrinema salifodinae</name>
    <dbReference type="NCBI Taxonomy" id="1202768"/>
    <lineage>
        <taxon>Archaea</taxon>
        <taxon>Methanobacteriati</taxon>
        <taxon>Methanobacteriota</taxon>
        <taxon>Stenosarchaea group</taxon>
        <taxon>Halobacteria</taxon>
        <taxon>Halobacteriales</taxon>
        <taxon>Natrialbaceae</taxon>
        <taxon>Natrinema</taxon>
    </lineage>
</organism>
<name>A0A1I0QH34_9EURY</name>
<protein>
    <submittedName>
        <fullName evidence="1">Uncharacterized protein</fullName>
    </submittedName>
</protein>
<accession>A0A1I0QH34</accession>